<keyword evidence="1" id="KW-1133">Transmembrane helix</keyword>
<dbReference type="WBParaSite" id="HCON_00140280-00001">
    <property type="protein sequence ID" value="HCON_00140280-00001"/>
    <property type="gene ID" value="HCON_00140280"/>
</dbReference>
<dbReference type="OMA" id="YWSHEEL"/>
<reference evidence="3" key="1">
    <citation type="submission" date="2020-12" db="UniProtKB">
        <authorList>
            <consortium name="WormBaseParasite"/>
        </authorList>
    </citation>
    <scope>IDENTIFICATION</scope>
    <source>
        <strain evidence="3">MHco3</strain>
    </source>
</reference>
<evidence type="ECO:0000256" key="1">
    <source>
        <dbReference type="SAM" id="Phobius"/>
    </source>
</evidence>
<organism evidence="2 3">
    <name type="scientific">Haemonchus contortus</name>
    <name type="common">Barber pole worm</name>
    <dbReference type="NCBI Taxonomy" id="6289"/>
    <lineage>
        <taxon>Eukaryota</taxon>
        <taxon>Metazoa</taxon>
        <taxon>Ecdysozoa</taxon>
        <taxon>Nematoda</taxon>
        <taxon>Chromadorea</taxon>
        <taxon>Rhabditida</taxon>
        <taxon>Rhabditina</taxon>
        <taxon>Rhabditomorpha</taxon>
        <taxon>Strongyloidea</taxon>
        <taxon>Trichostrongylidae</taxon>
        <taxon>Haemonchus</taxon>
    </lineage>
</organism>
<keyword evidence="1" id="KW-0472">Membrane</keyword>
<keyword evidence="2" id="KW-1185">Reference proteome</keyword>
<protein>
    <submittedName>
        <fullName evidence="3">Uncharacterized protein</fullName>
    </submittedName>
</protein>
<name>A0A7I4YTZ0_HAECO</name>
<proteinExistence type="predicted"/>
<sequence length="122" mass="13932">MPFRFVLTNYNFTKEDIIEFNRLNNEVSESWTREEVQIVVLAFLLLIIIFTFIAIAGMDCFIRRCTKHLGPLISFEGAKGPSFSHPPPPSYSLPPSYTRSAPHIDHGPPQYNTTHITHLTIT</sequence>
<keyword evidence="1" id="KW-0812">Transmembrane</keyword>
<evidence type="ECO:0000313" key="3">
    <source>
        <dbReference type="WBParaSite" id="HCON_00140280-00001"/>
    </source>
</evidence>
<accession>A0A7I4YTZ0</accession>
<dbReference type="AlphaFoldDB" id="A0A7I4YTZ0"/>
<feature type="transmembrane region" description="Helical" evidence="1">
    <location>
        <begin position="38"/>
        <end position="62"/>
    </location>
</feature>
<dbReference type="Proteomes" id="UP000025227">
    <property type="component" value="Unplaced"/>
</dbReference>
<evidence type="ECO:0000313" key="2">
    <source>
        <dbReference type="Proteomes" id="UP000025227"/>
    </source>
</evidence>